<organism evidence="2 3">
    <name type="scientific">Cyanobacterium stanieri LEGE 03274</name>
    <dbReference type="NCBI Taxonomy" id="1828756"/>
    <lineage>
        <taxon>Bacteria</taxon>
        <taxon>Bacillati</taxon>
        <taxon>Cyanobacteriota</taxon>
        <taxon>Cyanophyceae</taxon>
        <taxon>Oscillatoriophycideae</taxon>
        <taxon>Chroococcales</taxon>
        <taxon>Geminocystaceae</taxon>
        <taxon>Cyanobacterium</taxon>
    </lineage>
</organism>
<dbReference type="InterPro" id="IPR008929">
    <property type="entry name" value="Chondroitin_lyas"/>
</dbReference>
<dbReference type="Gene3D" id="1.50.10.100">
    <property type="entry name" value="Chondroitin AC/alginate lyase"/>
    <property type="match status" value="1"/>
</dbReference>
<evidence type="ECO:0000313" key="2">
    <source>
        <dbReference type="EMBL" id="MBE9222127.1"/>
    </source>
</evidence>
<dbReference type="EMBL" id="JADEWC010000008">
    <property type="protein sequence ID" value="MBE9222127.1"/>
    <property type="molecule type" value="Genomic_DNA"/>
</dbReference>
<proteinExistence type="predicted"/>
<keyword evidence="1" id="KW-0472">Membrane</keyword>
<dbReference type="Gene3D" id="2.70.98.70">
    <property type="match status" value="1"/>
</dbReference>
<keyword evidence="1" id="KW-0812">Transmembrane</keyword>
<gene>
    <name evidence="2" type="ORF">IQ215_05400</name>
</gene>
<sequence>MKFQKLYFYISLFFALFFIGGASYEAREKSLKALSGNINLKLKNAVWRSLEENAIFQDLYIDLECEKNECNSDIYGWSPKYNQDVEHQGKVKLIPQTNYFTLEIELDIRPSPFRINSHKANYTIDLVYDENNQLLGSYSGNLNDRFLVGSVTGKIKDDYTVQIPDHQPIESQEHPRLIFRSSDLEHIKNKINTPIGQEILSQLNNTLEGEIFYSGYGLNGGSHGAGYCFLALINDDMALAQKGWNTVQSAIALSRGLDGESKPRMLERAGLVIGIALAYDHCYPLWNQNQQQEMTKWLAQQALELSQGGGQGWNNNTVSNWNVRARSAAGIAALAIKNEPETFFPNNEFYQPENHLDLILATAQRNVSRYIDTALGDGGFGIEGDAYTSHSSYQMLPFLQAYANVMGKDIATKTNANNLIPQSIMRMIPRENNTPITPAYGRHREGASGFLFASGLGILSEDFLPSALWIFNRYFAMNRDSNFTAPTFGIAKNYPHTAIYALVNYPQDILPESPDSTFDKVFMDEIRGLYVFRNQWQNQDDTVASVYLNANPVRGGWLFPEATSFRITGLGVNWAMAAPSEGEGGKENIVYLPNASPWRMAKKIHFTEAEDGSGVVSMISQQKSENVELNYLRSFGVDYSKLSGADGIFAMADVFTGDVNHPSFQEKIWTMHTEGNVIVNDNRFTIESSSGARMEGIFAAPTNVQIKVEKTDYGSKIMATGGHQFLVVMATGKDDLPSLEIVNPVGINSTVTVGGQEIRFMSDPEGICCAARLLFSK</sequence>
<accession>A0ABR9V2R8</accession>
<evidence type="ECO:0000313" key="3">
    <source>
        <dbReference type="Proteomes" id="UP000654604"/>
    </source>
</evidence>
<protein>
    <submittedName>
        <fullName evidence="2">Uncharacterized protein</fullName>
    </submittedName>
</protein>
<dbReference type="Proteomes" id="UP000654604">
    <property type="component" value="Unassembled WGS sequence"/>
</dbReference>
<name>A0ABR9V2R8_9CHRO</name>
<dbReference type="SUPFAM" id="SSF48230">
    <property type="entry name" value="Chondroitin AC/alginate lyase"/>
    <property type="match status" value="1"/>
</dbReference>
<evidence type="ECO:0000256" key="1">
    <source>
        <dbReference type="SAM" id="Phobius"/>
    </source>
</evidence>
<reference evidence="2 3" key="1">
    <citation type="submission" date="2020-10" db="EMBL/GenBank/DDBJ databases">
        <authorList>
            <person name="Castelo-Branco R."/>
            <person name="Eusebio N."/>
            <person name="Adriana R."/>
            <person name="Vieira A."/>
            <person name="Brugerolle De Fraissinette N."/>
            <person name="Rezende De Castro R."/>
            <person name="Schneider M.P."/>
            <person name="Vasconcelos V."/>
            <person name="Leao P.N."/>
        </authorList>
    </citation>
    <scope>NUCLEOTIDE SEQUENCE [LARGE SCALE GENOMIC DNA]</scope>
    <source>
        <strain evidence="2 3">LEGE 03274</strain>
    </source>
</reference>
<keyword evidence="3" id="KW-1185">Reference proteome</keyword>
<comment type="caution">
    <text evidence="2">The sequence shown here is derived from an EMBL/GenBank/DDBJ whole genome shotgun (WGS) entry which is preliminary data.</text>
</comment>
<feature type="transmembrane region" description="Helical" evidence="1">
    <location>
        <begin position="6"/>
        <end position="24"/>
    </location>
</feature>
<keyword evidence="1" id="KW-1133">Transmembrane helix</keyword>
<dbReference type="RefSeq" id="WP_193800292.1">
    <property type="nucleotide sequence ID" value="NZ_JADEWC010000008.1"/>
</dbReference>